<dbReference type="InterPro" id="IPR023346">
    <property type="entry name" value="Lysozyme-like_dom_sf"/>
</dbReference>
<evidence type="ECO:0000313" key="4">
    <source>
        <dbReference type="Proteomes" id="UP000487268"/>
    </source>
</evidence>
<proteinExistence type="predicted"/>
<dbReference type="InterPro" id="IPR033803">
    <property type="entry name" value="CBD-like_Golvesin-Xly"/>
</dbReference>
<protein>
    <recommendedName>
        <fullName evidence="2">Golvesin/Xly CBD-like domain-containing protein</fullName>
    </recommendedName>
</protein>
<evidence type="ECO:0000313" key="3">
    <source>
        <dbReference type="EMBL" id="MQY04531.1"/>
    </source>
</evidence>
<organism evidence="3 4">
    <name type="scientific">Actinomadura macrotermitis</name>
    <dbReference type="NCBI Taxonomy" id="2585200"/>
    <lineage>
        <taxon>Bacteria</taxon>
        <taxon>Bacillati</taxon>
        <taxon>Actinomycetota</taxon>
        <taxon>Actinomycetes</taxon>
        <taxon>Streptosporangiales</taxon>
        <taxon>Thermomonosporaceae</taxon>
        <taxon>Actinomadura</taxon>
    </lineage>
</organism>
<keyword evidence="4" id="KW-1185">Reference proteome</keyword>
<reference evidence="3 4" key="1">
    <citation type="submission" date="2019-10" db="EMBL/GenBank/DDBJ databases">
        <title>Actinomadura rubteroloni sp. nov. and Actinomadura macrotermitis sp. nov., isolated from the gut of fungus growing-termite Macrotermes natalensis.</title>
        <authorList>
            <person name="Benndorf R."/>
            <person name="Martin K."/>
            <person name="Kuefner M."/>
            <person name="De Beer W."/>
            <person name="Kaster A.-K."/>
            <person name="Vollmers J."/>
            <person name="Poulsen M."/>
            <person name="Beemelmanns C."/>
        </authorList>
    </citation>
    <scope>NUCLEOTIDE SEQUENCE [LARGE SCALE GENOMIC DNA]</scope>
    <source>
        <strain evidence="3 4">RB68</strain>
    </source>
</reference>
<evidence type="ECO:0000259" key="2">
    <source>
        <dbReference type="Pfam" id="PF25275"/>
    </source>
</evidence>
<dbReference type="EMBL" id="WEGH01000002">
    <property type="protein sequence ID" value="MQY04531.1"/>
    <property type="molecule type" value="Genomic_DNA"/>
</dbReference>
<dbReference type="Proteomes" id="UP000487268">
    <property type="component" value="Unassembled WGS sequence"/>
</dbReference>
<gene>
    <name evidence="3" type="ORF">ACRB68_25860</name>
</gene>
<dbReference type="SUPFAM" id="SSF53955">
    <property type="entry name" value="Lysozyme-like"/>
    <property type="match status" value="1"/>
</dbReference>
<feature type="region of interest" description="Disordered" evidence="1">
    <location>
        <begin position="1"/>
        <end position="26"/>
    </location>
</feature>
<feature type="domain" description="Golvesin/Xly CBD-like" evidence="2">
    <location>
        <begin position="884"/>
        <end position="979"/>
    </location>
</feature>
<name>A0A7K0BTQ5_9ACTN</name>
<dbReference type="Pfam" id="PF25275">
    <property type="entry name" value="Golvesin_C"/>
    <property type="match status" value="1"/>
</dbReference>
<feature type="region of interest" description="Disordered" evidence="1">
    <location>
        <begin position="394"/>
        <end position="440"/>
    </location>
</feature>
<accession>A0A7K0BTQ5</accession>
<comment type="caution">
    <text evidence="3">The sequence shown here is derived from an EMBL/GenBank/DDBJ whole genome shotgun (WGS) entry which is preliminary data.</text>
</comment>
<feature type="compositionally biased region" description="Pro residues" evidence="1">
    <location>
        <begin position="1"/>
        <end position="10"/>
    </location>
</feature>
<sequence>MAAPPPPKPSTPAGNNPQPQALPVGPATVNLDQRTATLGKSWNNSSDRAWTTSSDAEGFHLLVADKKSGYTWRTAASLSEPGFDADMWIGNACVTGSGKRAVVAYAPRTFTNKPELMARGAFAALVNLDTGKVTKLSRQVSLAYFSPGCGLGEEAVFTQLGGEKKNATRLIKVNAVTAHLGAPIALKGEVTSTIPVGDGFVAADGARLVKISKSGKRTALARTGRIPFLLKADAQGGVTYMDRPAPTARTATAPGAGSAGQGEVRRITSGQITHPNAKKTQAVLLASGPLGNLDLTSAADGKVFVTGQGKAAGKLPASVQVRPDVPRDATATTRGEGLVTRTAWADSKDPRGMARLSANQRTAKIGLRTLGTGKDFEFHVLPGQKGVARTIQGGRLSPALPAPAKPSGKKTQLRAGTVDDDRTCAVPRNDPAKQATQPKPRQVEWAVNMAVTGNLNSKIYREANWKNLGMPAYHPQDADMFPLKSLAGGGRVPMQVMLGITAQESNMWQASRVVVPGVTGNSLIGNYYGIKYAPDGQQGDPWAINWADADCGYGITQVTDGMRLPGKEKPGETAKSSKQQQAVALDYTANIAAGVNILIDKWNQTYNAGLKIDNADPQWMETWYFALWAYNSGFYPASDAPKNAGTWGLGFTNNPANPLWKANRPPFLSNADGSKDDYSHAAHPQDWPYQEKVLGWAGHPLQGLESPGTMVVGFRPAWWNTTGSRATVQPPENLFCNFDNECDPSKIRDGDSNDPGMGACNRTDLHCWWHQPTSWKSCTSNVCGHEVWRFDPPANYPEQADGTAYPPNCTTNGLPAGALIVDDVPAGTPIHRTGCTIPGTSDGTFSLDYGSESAKIDLHQLGAGYGGHFWFAHSRNEANNYGKLRVTGTWKLNNPVTKPQMKVFVHIPDHGAQTLSARYEVATPGGWQEVKIPQAANQANKWVELGTFWANGVTPAVRLSNYSDAGNGEDDVAFDAVAFAPGTFMTVPQITVPDGVPNSPDPDYDGPRPIPGFGTLRSAAADQRNCRTQSNGQQVCITVRPKKPRPGLRTSSVTGAEDICAAVNGGGYTRFESCEPYDVRADWTGTPNSAIFEIDRTVAMKSSSSEFVETLKIRPLSFTAGLEAISLDLDSTCSSECDTRRTTVGATVWLTSMDKHEVSVTETHQWRRKDVQNVRDYIDSYQTFSLDALVNGVKTKTTSARIGSSELQIRCDYEALGYAGCVFNKYVPNLTIDTKEYPIAAAYYWVLQEKLQGHPGSIRYDKPVHRIADSSRHKANRDLMCELAVAEFDPYPGRGTAGFPLPEMPDPSCDEYPFAAVKESGGMTLPSGKYCVQLVSRKVNGRWKIDFDPRYPLPNEVNGLWTAVCGRATIPLDQNKSAGGGVGGIVSKSRVLDGDPYYVRLPEVENCRVDTSCVIG</sequence>
<evidence type="ECO:0000256" key="1">
    <source>
        <dbReference type="SAM" id="MobiDB-lite"/>
    </source>
</evidence>